<sequence>MLLAMMEAISVSNNTT</sequence>
<dbReference type="AlphaFoldDB" id="A0A0A8YK27"/>
<organism evidence="1">
    <name type="scientific">Arundo donax</name>
    <name type="common">Giant reed</name>
    <name type="synonym">Donax arundinaceus</name>
    <dbReference type="NCBI Taxonomy" id="35708"/>
    <lineage>
        <taxon>Eukaryota</taxon>
        <taxon>Viridiplantae</taxon>
        <taxon>Streptophyta</taxon>
        <taxon>Embryophyta</taxon>
        <taxon>Tracheophyta</taxon>
        <taxon>Spermatophyta</taxon>
        <taxon>Magnoliopsida</taxon>
        <taxon>Liliopsida</taxon>
        <taxon>Poales</taxon>
        <taxon>Poaceae</taxon>
        <taxon>PACMAD clade</taxon>
        <taxon>Arundinoideae</taxon>
        <taxon>Arundineae</taxon>
        <taxon>Arundo</taxon>
    </lineage>
</organism>
<protein>
    <submittedName>
        <fullName evidence="1">Uncharacterized protein</fullName>
    </submittedName>
</protein>
<evidence type="ECO:0000313" key="1">
    <source>
        <dbReference type="EMBL" id="JAD25610.1"/>
    </source>
</evidence>
<dbReference type="EMBL" id="GBRH01272285">
    <property type="protein sequence ID" value="JAD25610.1"/>
    <property type="molecule type" value="Transcribed_RNA"/>
</dbReference>
<reference evidence="1" key="1">
    <citation type="submission" date="2014-09" db="EMBL/GenBank/DDBJ databases">
        <authorList>
            <person name="Magalhaes I.L.F."/>
            <person name="Oliveira U."/>
            <person name="Santos F.R."/>
            <person name="Vidigal T.H.D.A."/>
            <person name="Brescovit A.D."/>
            <person name="Santos A.J."/>
        </authorList>
    </citation>
    <scope>NUCLEOTIDE SEQUENCE</scope>
    <source>
        <tissue evidence="1">Shoot tissue taken approximately 20 cm above the soil surface</tissue>
    </source>
</reference>
<proteinExistence type="predicted"/>
<accession>A0A0A8YK27</accession>
<name>A0A0A8YK27_ARUDO</name>
<reference evidence="1" key="2">
    <citation type="journal article" date="2015" name="Data Brief">
        <title>Shoot transcriptome of the giant reed, Arundo donax.</title>
        <authorList>
            <person name="Barrero R.A."/>
            <person name="Guerrero F.D."/>
            <person name="Moolhuijzen P."/>
            <person name="Goolsby J.A."/>
            <person name="Tidwell J."/>
            <person name="Bellgard S.E."/>
            <person name="Bellgard M.I."/>
        </authorList>
    </citation>
    <scope>NUCLEOTIDE SEQUENCE</scope>
    <source>
        <tissue evidence="1">Shoot tissue taken approximately 20 cm above the soil surface</tissue>
    </source>
</reference>